<keyword evidence="2" id="KW-1185">Reference proteome</keyword>
<feature type="non-terminal residue" evidence="1">
    <location>
        <position position="124"/>
    </location>
</feature>
<gene>
    <name evidence="1" type="ORF">BV25DRAFT_1809459</name>
</gene>
<accession>A0ACB8STM4</accession>
<organism evidence="1 2">
    <name type="scientific">Artomyces pyxidatus</name>
    <dbReference type="NCBI Taxonomy" id="48021"/>
    <lineage>
        <taxon>Eukaryota</taxon>
        <taxon>Fungi</taxon>
        <taxon>Dikarya</taxon>
        <taxon>Basidiomycota</taxon>
        <taxon>Agaricomycotina</taxon>
        <taxon>Agaricomycetes</taxon>
        <taxon>Russulales</taxon>
        <taxon>Auriscalpiaceae</taxon>
        <taxon>Artomyces</taxon>
    </lineage>
</organism>
<sequence length="124" mass="13798">MSTPDALPAAIPKLDAKGYNWAIWATRFEDTVSAKELWGHFDGTVPHPVPVDANAPTPAETALQQAWDKDEHTAKSLLTQRLPDSTVVKLRKLGTVTIRWNALVQEYTVKGAYAQTNLRKVFLE</sequence>
<evidence type="ECO:0000313" key="2">
    <source>
        <dbReference type="Proteomes" id="UP000814140"/>
    </source>
</evidence>
<reference evidence="1" key="2">
    <citation type="journal article" date="2022" name="New Phytol.">
        <title>Evolutionary transition to the ectomycorrhizal habit in the genomes of a hyperdiverse lineage of mushroom-forming fungi.</title>
        <authorList>
            <person name="Looney B."/>
            <person name="Miyauchi S."/>
            <person name="Morin E."/>
            <person name="Drula E."/>
            <person name="Courty P.E."/>
            <person name="Kohler A."/>
            <person name="Kuo A."/>
            <person name="LaButti K."/>
            <person name="Pangilinan J."/>
            <person name="Lipzen A."/>
            <person name="Riley R."/>
            <person name="Andreopoulos W."/>
            <person name="He G."/>
            <person name="Johnson J."/>
            <person name="Nolan M."/>
            <person name="Tritt A."/>
            <person name="Barry K.W."/>
            <person name="Grigoriev I.V."/>
            <person name="Nagy L.G."/>
            <person name="Hibbett D."/>
            <person name="Henrissat B."/>
            <person name="Matheny P.B."/>
            <person name="Labbe J."/>
            <person name="Martin F.M."/>
        </authorList>
    </citation>
    <scope>NUCLEOTIDE SEQUENCE</scope>
    <source>
        <strain evidence="1">HHB10654</strain>
    </source>
</reference>
<reference evidence="1" key="1">
    <citation type="submission" date="2021-03" db="EMBL/GenBank/DDBJ databases">
        <authorList>
            <consortium name="DOE Joint Genome Institute"/>
            <person name="Ahrendt S."/>
            <person name="Looney B.P."/>
            <person name="Miyauchi S."/>
            <person name="Morin E."/>
            <person name="Drula E."/>
            <person name="Courty P.E."/>
            <person name="Chicoki N."/>
            <person name="Fauchery L."/>
            <person name="Kohler A."/>
            <person name="Kuo A."/>
            <person name="Labutti K."/>
            <person name="Pangilinan J."/>
            <person name="Lipzen A."/>
            <person name="Riley R."/>
            <person name="Andreopoulos W."/>
            <person name="He G."/>
            <person name="Johnson J."/>
            <person name="Barry K.W."/>
            <person name="Grigoriev I.V."/>
            <person name="Nagy L."/>
            <person name="Hibbett D."/>
            <person name="Henrissat B."/>
            <person name="Matheny P.B."/>
            <person name="Labbe J."/>
            <person name="Martin F."/>
        </authorList>
    </citation>
    <scope>NUCLEOTIDE SEQUENCE</scope>
    <source>
        <strain evidence="1">HHB10654</strain>
    </source>
</reference>
<protein>
    <submittedName>
        <fullName evidence="1">Uncharacterized protein</fullName>
    </submittedName>
</protein>
<dbReference type="EMBL" id="MU277228">
    <property type="protein sequence ID" value="KAI0059276.1"/>
    <property type="molecule type" value="Genomic_DNA"/>
</dbReference>
<dbReference type="Proteomes" id="UP000814140">
    <property type="component" value="Unassembled WGS sequence"/>
</dbReference>
<comment type="caution">
    <text evidence="1">The sequence shown here is derived from an EMBL/GenBank/DDBJ whole genome shotgun (WGS) entry which is preliminary data.</text>
</comment>
<evidence type="ECO:0000313" key="1">
    <source>
        <dbReference type="EMBL" id="KAI0059276.1"/>
    </source>
</evidence>
<name>A0ACB8STM4_9AGAM</name>
<proteinExistence type="predicted"/>